<evidence type="ECO:0000256" key="1">
    <source>
        <dbReference type="ARBA" id="ARBA00010876"/>
    </source>
</evidence>
<dbReference type="Gene3D" id="3.10.290.10">
    <property type="entry name" value="RNA-binding S4 domain"/>
    <property type="match status" value="1"/>
</dbReference>
<dbReference type="CDD" id="cd02869">
    <property type="entry name" value="PseudoU_synth_RluA_like"/>
    <property type="match status" value="1"/>
</dbReference>
<protein>
    <recommendedName>
        <fullName evidence="8">Pseudouridine synthase</fullName>
        <ecNumber evidence="8">5.4.99.-</ecNumber>
    </recommendedName>
</protein>
<dbReference type="SMART" id="SM00363">
    <property type="entry name" value="S4"/>
    <property type="match status" value="1"/>
</dbReference>
<dbReference type="PROSITE" id="PS01129">
    <property type="entry name" value="PSI_RLU"/>
    <property type="match status" value="1"/>
</dbReference>
<keyword evidence="3 8" id="KW-0413">Isomerase</keyword>
<dbReference type="FunFam" id="3.30.2350.10:FF:000006">
    <property type="entry name" value="Pseudouridine synthase"/>
    <property type="match status" value="1"/>
</dbReference>
<dbReference type="Pfam" id="PF00849">
    <property type="entry name" value="PseudoU_synth_2"/>
    <property type="match status" value="1"/>
</dbReference>
<dbReference type="EC" id="5.4.99.-" evidence="8"/>
<dbReference type="GO" id="GO:0160140">
    <property type="term" value="F:23S rRNA pseudouridine(1911/1915/1917) synthase activity"/>
    <property type="evidence" value="ECO:0007669"/>
    <property type="project" value="UniProtKB-EC"/>
</dbReference>
<feature type="domain" description="RNA-binding S4" evidence="9">
    <location>
        <begin position="1"/>
        <end position="66"/>
    </location>
</feature>
<evidence type="ECO:0000313" key="10">
    <source>
        <dbReference type="EMBL" id="RIY34791.1"/>
    </source>
</evidence>
<dbReference type="Proteomes" id="UP000265916">
    <property type="component" value="Unassembled WGS sequence"/>
</dbReference>
<dbReference type="SUPFAM" id="SSF55174">
    <property type="entry name" value="Alpha-L RNA-binding motif"/>
    <property type="match status" value="1"/>
</dbReference>
<dbReference type="NCBIfam" id="TIGR00005">
    <property type="entry name" value="rluA_subfam"/>
    <property type="match status" value="1"/>
</dbReference>
<evidence type="ECO:0000256" key="2">
    <source>
        <dbReference type="ARBA" id="ARBA00022884"/>
    </source>
</evidence>
<accession>A0A3A1YB75</accession>
<evidence type="ECO:0000256" key="6">
    <source>
        <dbReference type="PIRSR" id="PIRSR606225-1"/>
    </source>
</evidence>
<organism evidence="10 11">
    <name type="scientific">Psittacicella hinzii</name>
    <dbReference type="NCBI Taxonomy" id="2028575"/>
    <lineage>
        <taxon>Bacteria</taxon>
        <taxon>Pseudomonadati</taxon>
        <taxon>Pseudomonadota</taxon>
        <taxon>Gammaproteobacteria</taxon>
        <taxon>Pasteurellales</taxon>
        <taxon>Psittacicellaceae</taxon>
        <taxon>Psittacicella</taxon>
    </lineage>
</organism>
<dbReference type="CDD" id="cd00165">
    <property type="entry name" value="S4"/>
    <property type="match status" value="1"/>
</dbReference>
<evidence type="ECO:0000256" key="5">
    <source>
        <dbReference type="ARBA" id="ARBA00056072"/>
    </source>
</evidence>
<dbReference type="Pfam" id="PF01479">
    <property type="entry name" value="S4"/>
    <property type="match status" value="1"/>
</dbReference>
<feature type="active site" evidence="6">
    <location>
        <position position="122"/>
    </location>
</feature>
<sequence>MRLDAAIASLFEEYSRTKIKEWILQGHVKVDDQVIIDPAHLITGFEHCQMAAQIQIVLTSVPQDIDINVVYEDDDIIIINKPMDMVVHPGAGNPRGTLMNALLYHYPELNKIPRAGIVHRLDKDTTGLMVVAKNLQAQMSLVAQLQDKTVTREYEAIAYGLMTRGGTINQPIGRHPTKRVCMAVDPHNGKPAITLFRVMEIYRNYTRIRLRLETGRTHQIRVHMSHIHHPLLGDITYGGAIRLPKNATSELVSALRGFKRQALHAIKLSLTHPATGETMTFEAPLPDDMEHLISCLQQDRDLHADKL</sequence>
<dbReference type="Gene3D" id="3.30.2350.10">
    <property type="entry name" value="Pseudouridine synthase"/>
    <property type="match status" value="1"/>
</dbReference>
<dbReference type="InterPro" id="IPR006145">
    <property type="entry name" value="PsdUridine_synth_RsuA/RluA"/>
</dbReference>
<evidence type="ECO:0000256" key="3">
    <source>
        <dbReference type="ARBA" id="ARBA00023235"/>
    </source>
</evidence>
<evidence type="ECO:0000256" key="4">
    <source>
        <dbReference type="ARBA" id="ARBA00036882"/>
    </source>
</evidence>
<dbReference type="InterPro" id="IPR036986">
    <property type="entry name" value="S4_RNA-bd_sf"/>
</dbReference>
<comment type="function">
    <text evidence="5">Responsible for synthesis of pseudouridine from uracil at positions 1911, 1915 and 1917 in 23S ribosomal RNA.</text>
</comment>
<proteinExistence type="inferred from homology"/>
<evidence type="ECO:0000313" key="11">
    <source>
        <dbReference type="Proteomes" id="UP000265916"/>
    </source>
</evidence>
<dbReference type="InterPro" id="IPR006224">
    <property type="entry name" value="PsdUridine_synth_RluA-like_CS"/>
</dbReference>
<dbReference type="PANTHER" id="PTHR21600:SF44">
    <property type="entry name" value="RIBOSOMAL LARGE SUBUNIT PSEUDOURIDINE SYNTHASE D"/>
    <property type="match status" value="1"/>
</dbReference>
<dbReference type="InterPro" id="IPR006225">
    <property type="entry name" value="PsdUridine_synth_RluC/D"/>
</dbReference>
<keyword evidence="2 7" id="KW-0694">RNA-binding</keyword>
<comment type="similarity">
    <text evidence="1 8">Belongs to the pseudouridine synthase RluA family.</text>
</comment>
<dbReference type="GO" id="GO:0000455">
    <property type="term" value="P:enzyme-directed rRNA pseudouridine synthesis"/>
    <property type="evidence" value="ECO:0007669"/>
    <property type="project" value="TreeGrafter"/>
</dbReference>
<evidence type="ECO:0000259" key="9">
    <source>
        <dbReference type="SMART" id="SM00363"/>
    </source>
</evidence>
<dbReference type="GO" id="GO:0003723">
    <property type="term" value="F:RNA binding"/>
    <property type="evidence" value="ECO:0007669"/>
    <property type="project" value="UniProtKB-KW"/>
</dbReference>
<dbReference type="SUPFAM" id="SSF55120">
    <property type="entry name" value="Pseudouridine synthase"/>
    <property type="match status" value="1"/>
</dbReference>
<dbReference type="AlphaFoldDB" id="A0A3A1YB75"/>
<comment type="caution">
    <text evidence="10">The sequence shown here is derived from an EMBL/GenBank/DDBJ whole genome shotgun (WGS) entry which is preliminary data.</text>
</comment>
<dbReference type="InterPro" id="IPR050188">
    <property type="entry name" value="RluA_PseudoU_synthase"/>
</dbReference>
<comment type="catalytic activity">
    <reaction evidence="4">
        <text>uridine(1911/1915/1917) in 23S rRNA = pseudouridine(1911/1915/1917) in 23S rRNA</text>
        <dbReference type="Rhea" id="RHEA:42524"/>
        <dbReference type="Rhea" id="RHEA-COMP:10097"/>
        <dbReference type="Rhea" id="RHEA-COMP:10098"/>
        <dbReference type="ChEBI" id="CHEBI:65314"/>
        <dbReference type="ChEBI" id="CHEBI:65315"/>
        <dbReference type="EC" id="5.4.99.23"/>
    </reaction>
</comment>
<dbReference type="EMBL" id="NRJG01000171">
    <property type="protein sequence ID" value="RIY34791.1"/>
    <property type="molecule type" value="Genomic_DNA"/>
</dbReference>
<dbReference type="InterPro" id="IPR020103">
    <property type="entry name" value="PsdUridine_synth_cat_dom_sf"/>
</dbReference>
<evidence type="ECO:0000256" key="8">
    <source>
        <dbReference type="RuleBase" id="RU362028"/>
    </source>
</evidence>
<evidence type="ECO:0000256" key="7">
    <source>
        <dbReference type="PROSITE-ProRule" id="PRU00182"/>
    </source>
</evidence>
<reference evidence="10 11" key="1">
    <citation type="submission" date="2017-08" db="EMBL/GenBank/DDBJ databases">
        <title>Reclassification of Bisgaard taxon 37 and 44.</title>
        <authorList>
            <person name="Christensen H."/>
        </authorList>
    </citation>
    <scope>NUCLEOTIDE SEQUENCE [LARGE SCALE GENOMIC DNA]</scope>
    <source>
        <strain evidence="10 11">111</strain>
    </source>
</reference>
<dbReference type="PANTHER" id="PTHR21600">
    <property type="entry name" value="MITOCHONDRIAL RNA PSEUDOURIDINE SYNTHASE"/>
    <property type="match status" value="1"/>
</dbReference>
<dbReference type="NCBIfam" id="NF008385">
    <property type="entry name" value="PRK11180.1"/>
    <property type="match status" value="1"/>
</dbReference>
<keyword evidence="11" id="KW-1185">Reference proteome</keyword>
<dbReference type="OrthoDB" id="9807829at2"/>
<dbReference type="PROSITE" id="PS50889">
    <property type="entry name" value="S4"/>
    <property type="match status" value="1"/>
</dbReference>
<dbReference type="InterPro" id="IPR002942">
    <property type="entry name" value="S4_RNA-bd"/>
</dbReference>
<name>A0A3A1YB75_9GAMM</name>
<gene>
    <name evidence="10" type="ORF">CKF58_07645</name>
</gene>
<comment type="catalytic activity">
    <reaction evidence="8">
        <text>a uridine in RNA = a pseudouridine in RNA</text>
        <dbReference type="Rhea" id="RHEA:48348"/>
        <dbReference type="Rhea" id="RHEA-COMP:12068"/>
        <dbReference type="Rhea" id="RHEA-COMP:12069"/>
        <dbReference type="ChEBI" id="CHEBI:65314"/>
        <dbReference type="ChEBI" id="CHEBI:65315"/>
    </reaction>
</comment>